<dbReference type="RefSeq" id="WP_142703787.1">
    <property type="nucleotide sequence ID" value="NZ_VIRS01000004.1"/>
</dbReference>
<keyword evidence="2" id="KW-0238">DNA-binding</keyword>
<dbReference type="PIRSF" id="PIRSF016838">
    <property type="entry name" value="PafC"/>
    <property type="match status" value="1"/>
</dbReference>
<dbReference type="Pfam" id="PF13280">
    <property type="entry name" value="WYL"/>
    <property type="match status" value="1"/>
</dbReference>
<evidence type="ECO:0000259" key="4">
    <source>
        <dbReference type="PROSITE" id="PS51000"/>
    </source>
</evidence>
<sequence>MANTSERTLRLLSLLQNHRYWPGGELADRLGISERTLRRDIDRLRELGYPVDASRGVAGGYQLRSGAAMPPLLLDDEEAVAIAVGLRTAAGGAVEGIEETSVRALTKVIQVMPPRLRRRVEALRTYTVPGVFSTGPTVDATALAVIASACRDDERLRFDYTARGADRTTRLVEPHRLVSLGRRWYLVAWDTERGDWRTFRIDRLSDPRPTGARFRPRDLPAADAVAFVRRGFADRPHRYLIDVLVHAPEPAVRAAFGREADVREVAPERCRVLVRSDYLEWPVAALGWLGADFEVAGPPEFAAALARIGERFTRAAAGAAAVGADAGAGAGRGSGQAGVVGQ</sequence>
<keyword evidence="3" id="KW-0804">Transcription</keyword>
<dbReference type="InterPro" id="IPR018356">
    <property type="entry name" value="Tscrpt_reg_HTH_DeoR_CS"/>
</dbReference>
<dbReference type="InterPro" id="IPR001034">
    <property type="entry name" value="DeoR_HTH"/>
</dbReference>
<dbReference type="InterPro" id="IPR026881">
    <property type="entry name" value="WYL_dom"/>
</dbReference>
<dbReference type="Pfam" id="PF08279">
    <property type="entry name" value="HTH_11"/>
    <property type="match status" value="1"/>
</dbReference>
<evidence type="ECO:0000256" key="1">
    <source>
        <dbReference type="ARBA" id="ARBA00023015"/>
    </source>
</evidence>
<dbReference type="Gene3D" id="1.10.10.10">
    <property type="entry name" value="Winged helix-like DNA-binding domain superfamily/Winged helix DNA-binding domain"/>
    <property type="match status" value="1"/>
</dbReference>
<dbReference type="PROSITE" id="PS51000">
    <property type="entry name" value="HTH_DEOR_2"/>
    <property type="match status" value="1"/>
</dbReference>
<dbReference type="PANTHER" id="PTHR34580">
    <property type="match status" value="1"/>
</dbReference>
<evidence type="ECO:0000256" key="2">
    <source>
        <dbReference type="ARBA" id="ARBA00023125"/>
    </source>
</evidence>
<dbReference type="PROSITE" id="PS52050">
    <property type="entry name" value="WYL"/>
    <property type="match status" value="1"/>
</dbReference>
<organism evidence="5 6">
    <name type="scientific">Cryptosporangium phraense</name>
    <dbReference type="NCBI Taxonomy" id="2593070"/>
    <lineage>
        <taxon>Bacteria</taxon>
        <taxon>Bacillati</taxon>
        <taxon>Actinomycetota</taxon>
        <taxon>Actinomycetes</taxon>
        <taxon>Cryptosporangiales</taxon>
        <taxon>Cryptosporangiaceae</taxon>
        <taxon>Cryptosporangium</taxon>
    </lineage>
</organism>
<dbReference type="InterPro" id="IPR036390">
    <property type="entry name" value="WH_DNA-bd_sf"/>
</dbReference>
<evidence type="ECO:0000313" key="5">
    <source>
        <dbReference type="EMBL" id="TQS45612.1"/>
    </source>
</evidence>
<dbReference type="InParanoid" id="A0A545AWA7"/>
<dbReference type="EMBL" id="VIRS01000004">
    <property type="protein sequence ID" value="TQS45612.1"/>
    <property type="molecule type" value="Genomic_DNA"/>
</dbReference>
<dbReference type="InterPro" id="IPR028349">
    <property type="entry name" value="PafC-like"/>
</dbReference>
<keyword evidence="1" id="KW-0805">Transcription regulation</keyword>
<keyword evidence="6" id="KW-1185">Reference proteome</keyword>
<proteinExistence type="predicted"/>
<protein>
    <submittedName>
        <fullName evidence="5">YafY family transcriptional regulator</fullName>
    </submittedName>
</protein>
<dbReference type="InterPro" id="IPR036388">
    <property type="entry name" value="WH-like_DNA-bd_sf"/>
</dbReference>
<dbReference type="InterPro" id="IPR013196">
    <property type="entry name" value="HTH_11"/>
</dbReference>
<dbReference type="InterPro" id="IPR051534">
    <property type="entry name" value="CBASS_pafABC_assoc_protein"/>
</dbReference>
<dbReference type="GO" id="GO:0003677">
    <property type="term" value="F:DNA binding"/>
    <property type="evidence" value="ECO:0007669"/>
    <property type="project" value="UniProtKB-KW"/>
</dbReference>
<evidence type="ECO:0000313" key="6">
    <source>
        <dbReference type="Proteomes" id="UP000317982"/>
    </source>
</evidence>
<dbReference type="PANTHER" id="PTHR34580:SF3">
    <property type="entry name" value="PROTEIN PAFB"/>
    <property type="match status" value="1"/>
</dbReference>
<dbReference type="PROSITE" id="PS00894">
    <property type="entry name" value="HTH_DEOR_1"/>
    <property type="match status" value="1"/>
</dbReference>
<name>A0A545AWA7_9ACTN</name>
<evidence type="ECO:0000256" key="3">
    <source>
        <dbReference type="ARBA" id="ARBA00023163"/>
    </source>
</evidence>
<dbReference type="OrthoDB" id="8555652at2"/>
<reference evidence="5 6" key="1">
    <citation type="submission" date="2019-07" db="EMBL/GenBank/DDBJ databases">
        <title>Cryptosporangium phraense sp. nov., isolated from plant litter.</title>
        <authorList>
            <person name="Suriyachadkun C."/>
        </authorList>
    </citation>
    <scope>NUCLEOTIDE SEQUENCE [LARGE SCALE GENOMIC DNA]</scope>
    <source>
        <strain evidence="5 6">A-T 5661</strain>
    </source>
</reference>
<dbReference type="Proteomes" id="UP000317982">
    <property type="component" value="Unassembled WGS sequence"/>
</dbReference>
<dbReference type="SUPFAM" id="SSF46785">
    <property type="entry name" value="Winged helix' DNA-binding domain"/>
    <property type="match status" value="1"/>
</dbReference>
<dbReference type="GO" id="GO:0003700">
    <property type="term" value="F:DNA-binding transcription factor activity"/>
    <property type="evidence" value="ECO:0007669"/>
    <property type="project" value="InterPro"/>
</dbReference>
<feature type="domain" description="HTH deoR-type" evidence="4">
    <location>
        <begin position="4"/>
        <end position="59"/>
    </location>
</feature>
<comment type="caution">
    <text evidence="5">The sequence shown here is derived from an EMBL/GenBank/DDBJ whole genome shotgun (WGS) entry which is preliminary data.</text>
</comment>
<accession>A0A545AWA7</accession>
<dbReference type="AlphaFoldDB" id="A0A545AWA7"/>
<gene>
    <name evidence="5" type="ORF">FL583_07730</name>
</gene>